<reference evidence="2" key="1">
    <citation type="submission" date="2023-11" db="EMBL/GenBank/DDBJ databases">
        <title>Scrofimicrobium hongkongense sp. nov., isolated from a patient with peritonitis.</title>
        <authorList>
            <person name="Lao H.Y."/>
            <person name="Wong A.Y.P."/>
            <person name="Ng T.L."/>
            <person name="Wong R.Y.L."/>
            <person name="Yau M.C.Y."/>
            <person name="Lam J.Y.W."/>
            <person name="Siu G.K.H."/>
        </authorList>
    </citation>
    <scope>NUCLEOTIDE SEQUENCE</scope>
    <source>
        <strain evidence="2">R131</strain>
    </source>
</reference>
<sequence>MSLNEVTAVRSGVRSALAIGGLISIVIGIVILVWPGKTAMVVAAILGLYTVVAGLSYIGVGLSSLDKTGWGRLGHILLGALYIIAGVVFFTNLQSTTAILVILITIMIGAVWIVEGIMALTTLSHTKSKGWSIFYAIISIIAGLILLFSPMASAVMLWFIIGISAIVMGVVQLVRSFTV</sequence>
<name>A0AAU7V740_9ACTO</name>
<proteinExistence type="predicted"/>
<dbReference type="GO" id="GO:0005886">
    <property type="term" value="C:plasma membrane"/>
    <property type="evidence" value="ECO:0007669"/>
    <property type="project" value="TreeGrafter"/>
</dbReference>
<evidence type="ECO:0000313" key="2">
    <source>
        <dbReference type="EMBL" id="XBW07471.1"/>
    </source>
</evidence>
<feature type="transmembrane region" description="Helical" evidence="1">
    <location>
        <begin position="40"/>
        <end position="60"/>
    </location>
</feature>
<gene>
    <name evidence="2" type="ORF">SAC06_07435</name>
</gene>
<dbReference type="Pfam" id="PF03729">
    <property type="entry name" value="DUF308"/>
    <property type="match status" value="2"/>
</dbReference>
<feature type="transmembrane region" description="Helical" evidence="1">
    <location>
        <begin position="97"/>
        <end position="120"/>
    </location>
</feature>
<keyword evidence="1" id="KW-0812">Transmembrane</keyword>
<evidence type="ECO:0000256" key="1">
    <source>
        <dbReference type="SAM" id="Phobius"/>
    </source>
</evidence>
<feature type="transmembrane region" description="Helical" evidence="1">
    <location>
        <begin position="72"/>
        <end position="91"/>
    </location>
</feature>
<dbReference type="InterPro" id="IPR052712">
    <property type="entry name" value="Acid_resist_chaperone_HdeD"/>
</dbReference>
<keyword evidence="1" id="KW-0472">Membrane</keyword>
<dbReference type="InterPro" id="IPR005325">
    <property type="entry name" value="DUF308_memb"/>
</dbReference>
<dbReference type="AlphaFoldDB" id="A0AAU7V740"/>
<dbReference type="RefSeq" id="WP_350257677.1">
    <property type="nucleotide sequence ID" value="NZ_CP138335.1"/>
</dbReference>
<keyword evidence="1" id="KW-1133">Transmembrane helix</keyword>
<feature type="transmembrane region" description="Helical" evidence="1">
    <location>
        <begin position="12"/>
        <end position="34"/>
    </location>
</feature>
<feature type="transmembrane region" description="Helical" evidence="1">
    <location>
        <begin position="155"/>
        <end position="174"/>
    </location>
</feature>
<feature type="transmembrane region" description="Helical" evidence="1">
    <location>
        <begin position="132"/>
        <end position="149"/>
    </location>
</feature>
<dbReference type="EMBL" id="CP138335">
    <property type="protein sequence ID" value="XBW07471.1"/>
    <property type="molecule type" value="Genomic_DNA"/>
</dbReference>
<organism evidence="2">
    <name type="scientific">Scrofimicrobium appendicitidis</name>
    <dbReference type="NCBI Taxonomy" id="3079930"/>
    <lineage>
        <taxon>Bacteria</taxon>
        <taxon>Bacillati</taxon>
        <taxon>Actinomycetota</taxon>
        <taxon>Actinomycetes</taxon>
        <taxon>Actinomycetales</taxon>
        <taxon>Actinomycetaceae</taxon>
        <taxon>Scrofimicrobium</taxon>
    </lineage>
</organism>
<accession>A0AAU7V740</accession>
<protein>
    <submittedName>
        <fullName evidence="2">DUF308 domain-containing protein</fullName>
    </submittedName>
</protein>
<dbReference type="KEGG" id="sapp:SAC06_07435"/>
<dbReference type="PANTHER" id="PTHR34989:SF1">
    <property type="entry name" value="PROTEIN HDED"/>
    <property type="match status" value="1"/>
</dbReference>
<dbReference type="PANTHER" id="PTHR34989">
    <property type="entry name" value="PROTEIN HDED"/>
    <property type="match status" value="1"/>
</dbReference>